<sequence length="177" mass="19736">MVAIFRRRQRHEDGDAQPTTADLRAQRAAEWARHFPGPAGLEDYRQAFLRYSPLFWDIVESTQRDLLALLVGRVPADLGVPAIFALSLLYSRHGKPDDAARATLAIIVNDLSPAHARTLLVTLSDAWHNAQRCPYDERPAAILAEVQPALRRLQTTSAEETGAISAIQEQIAFGWEE</sequence>
<dbReference type="EMBL" id="CP001823">
    <property type="protein sequence ID" value="ACZ39763.1"/>
    <property type="molecule type" value="Genomic_DNA"/>
</dbReference>
<evidence type="ECO:0000313" key="3">
    <source>
        <dbReference type="Proteomes" id="UP000002027"/>
    </source>
</evidence>
<evidence type="ECO:0000313" key="2">
    <source>
        <dbReference type="EMBL" id="ACZ39763.1"/>
    </source>
</evidence>
<accession>D1C7B7</accession>
<dbReference type="AlphaFoldDB" id="D1C7B7"/>
<name>D1C7B7_SPHTD</name>
<evidence type="ECO:0000256" key="1">
    <source>
        <dbReference type="SAM" id="MobiDB-lite"/>
    </source>
</evidence>
<feature type="region of interest" description="Disordered" evidence="1">
    <location>
        <begin position="1"/>
        <end position="22"/>
    </location>
</feature>
<reference evidence="2 3" key="2">
    <citation type="journal article" date="2010" name="Stand. Genomic Sci.">
        <title>Complete genome sequence of Desulfohalobium retbaense type strain (HR(100)).</title>
        <authorList>
            <person name="Spring S."/>
            <person name="Nolan M."/>
            <person name="Lapidus A."/>
            <person name="Glavina Del Rio T."/>
            <person name="Copeland A."/>
            <person name="Tice H."/>
            <person name="Cheng J.F."/>
            <person name="Lucas S."/>
            <person name="Land M."/>
            <person name="Chen F."/>
            <person name="Bruce D."/>
            <person name="Goodwin L."/>
            <person name="Pitluck S."/>
            <person name="Ivanova N."/>
            <person name="Mavromatis K."/>
            <person name="Mikhailova N."/>
            <person name="Pati A."/>
            <person name="Chen A."/>
            <person name="Palaniappan K."/>
            <person name="Hauser L."/>
            <person name="Chang Y.J."/>
            <person name="Jeffries C.D."/>
            <person name="Munk C."/>
            <person name="Kiss H."/>
            <person name="Chain P."/>
            <person name="Han C."/>
            <person name="Brettin T."/>
            <person name="Detter J.C."/>
            <person name="Schuler E."/>
            <person name="Goker M."/>
            <person name="Rohde M."/>
            <person name="Bristow J."/>
            <person name="Eisen J.A."/>
            <person name="Markowitz V."/>
            <person name="Hugenholtz P."/>
            <person name="Kyrpides N.C."/>
            <person name="Klenk H.P."/>
        </authorList>
    </citation>
    <scope>NUCLEOTIDE SEQUENCE [LARGE SCALE GENOMIC DNA]</scope>
    <source>
        <strain evidence="3">ATCC 49802 / DSM 20745 / S 6022</strain>
    </source>
</reference>
<gene>
    <name evidence="2" type="ordered locus">Sthe_2342</name>
</gene>
<dbReference type="Proteomes" id="UP000002027">
    <property type="component" value="Chromosome 1"/>
</dbReference>
<reference evidence="3" key="1">
    <citation type="submission" date="2009-11" db="EMBL/GenBank/DDBJ databases">
        <title>The complete chromosome 1 of Sphaerobacter thermophilus DSM 20745.</title>
        <authorList>
            <person name="Lucas S."/>
            <person name="Copeland A."/>
            <person name="Lapidus A."/>
            <person name="Glavina del Rio T."/>
            <person name="Dalin E."/>
            <person name="Tice H."/>
            <person name="Bruce D."/>
            <person name="Goodwin L."/>
            <person name="Pitluck S."/>
            <person name="Kyrpides N."/>
            <person name="Mavromatis K."/>
            <person name="Ivanova N."/>
            <person name="Mikhailova N."/>
            <person name="LaButti K.M."/>
            <person name="Clum A."/>
            <person name="Sun H.I."/>
            <person name="Brettin T."/>
            <person name="Detter J.C."/>
            <person name="Han C."/>
            <person name="Larimer F."/>
            <person name="Land M."/>
            <person name="Hauser L."/>
            <person name="Markowitz V."/>
            <person name="Cheng J.F."/>
            <person name="Hugenholtz P."/>
            <person name="Woyke T."/>
            <person name="Wu D."/>
            <person name="Steenblock K."/>
            <person name="Schneider S."/>
            <person name="Pukall R."/>
            <person name="Goeker M."/>
            <person name="Klenk H.P."/>
            <person name="Eisen J.A."/>
        </authorList>
    </citation>
    <scope>NUCLEOTIDE SEQUENCE [LARGE SCALE GENOMIC DNA]</scope>
    <source>
        <strain evidence="3">ATCC 49802 / DSM 20745 / S 6022</strain>
    </source>
</reference>
<dbReference type="RefSeq" id="WP_012872804.1">
    <property type="nucleotide sequence ID" value="NC_013523.1"/>
</dbReference>
<dbReference type="eggNOG" id="ENOG5031ZC5">
    <property type="taxonomic scope" value="Bacteria"/>
</dbReference>
<proteinExistence type="predicted"/>
<organism evidence="2 3">
    <name type="scientific">Sphaerobacter thermophilus (strain ATCC 49802 / DSM 20745 / KCCM 41009 / NCIMB 13125 / S 6022)</name>
    <dbReference type="NCBI Taxonomy" id="479434"/>
    <lineage>
        <taxon>Bacteria</taxon>
        <taxon>Pseudomonadati</taxon>
        <taxon>Thermomicrobiota</taxon>
        <taxon>Thermomicrobia</taxon>
        <taxon>Sphaerobacterales</taxon>
        <taxon>Sphaerobacterineae</taxon>
        <taxon>Sphaerobacteraceae</taxon>
        <taxon>Sphaerobacter</taxon>
    </lineage>
</organism>
<dbReference type="KEGG" id="sti:Sthe_2342"/>
<keyword evidence="3" id="KW-1185">Reference proteome</keyword>
<dbReference type="HOGENOM" id="CLU_1517001_0_0_0"/>
<dbReference type="InParanoid" id="D1C7B7"/>
<protein>
    <submittedName>
        <fullName evidence="2">Uncharacterized protein</fullName>
    </submittedName>
</protein>